<dbReference type="AlphaFoldDB" id="A0A8H4J7L1"/>
<evidence type="ECO:0000256" key="1">
    <source>
        <dbReference type="SAM" id="Phobius"/>
    </source>
</evidence>
<reference evidence="3" key="1">
    <citation type="submission" date="2020-04" db="EMBL/GenBank/DDBJ databases">
        <title>Genome Assembly and Annotation of Botryosphaeria dothidea sdau 11-99, a Latent Pathogen of Apple Fruit Ring Rot in China.</title>
        <authorList>
            <person name="Yu C."/>
            <person name="Diao Y."/>
            <person name="Lu Q."/>
            <person name="Zhao J."/>
            <person name="Cui S."/>
            <person name="Peng C."/>
            <person name="He B."/>
            <person name="Liu H."/>
        </authorList>
    </citation>
    <scope>NUCLEOTIDE SEQUENCE [LARGE SCALE GENOMIC DNA]</scope>
    <source>
        <strain evidence="3">Sdau11-99</strain>
    </source>
</reference>
<evidence type="ECO:0000313" key="3">
    <source>
        <dbReference type="EMBL" id="KAF4314612.1"/>
    </source>
</evidence>
<dbReference type="PANTHER" id="PTHR34502:SF5">
    <property type="entry name" value="DUF6594 DOMAIN-CONTAINING PROTEIN"/>
    <property type="match status" value="1"/>
</dbReference>
<evidence type="ECO:0000313" key="4">
    <source>
        <dbReference type="Proteomes" id="UP000572817"/>
    </source>
</evidence>
<dbReference type="PANTHER" id="PTHR34502">
    <property type="entry name" value="DUF6594 DOMAIN-CONTAINING PROTEIN-RELATED"/>
    <property type="match status" value="1"/>
</dbReference>
<keyword evidence="1" id="KW-1133">Transmembrane helix</keyword>
<sequence length="263" mass="29972">MPEASIFRRFTNLNIQNVLYMQAELVRLEEELHSYQVEDAGVDESESSDQRWTYARNWYNLSTSAEKETGVIKDPKQWCTVKEIRRKLRIYNEALIQLMAILSASQPDKYDLRDIQDFIVSRDMKNGKAIHGTEAWIWGRNVKGDYKGPSADLLTVVPRQDADGLTRFVTYWAVKAIRPFKDKTVSRCTFVLTSAVASMLPVMSMLALQHVEGVQVRRLSLILIAVFNFVLVILLTALASVRRFEVFAVASAFAAVNVVFITK</sequence>
<keyword evidence="4" id="KW-1185">Reference proteome</keyword>
<name>A0A8H4J7L1_9PEZI</name>
<comment type="caution">
    <text evidence="3">The sequence shown here is derived from an EMBL/GenBank/DDBJ whole genome shotgun (WGS) entry which is preliminary data.</text>
</comment>
<feature type="transmembrane region" description="Helical" evidence="1">
    <location>
        <begin position="188"/>
        <end position="207"/>
    </location>
</feature>
<protein>
    <recommendedName>
        <fullName evidence="2">DUF6594 domain-containing protein</fullName>
    </recommendedName>
</protein>
<dbReference type="OrthoDB" id="5342093at2759"/>
<feature type="transmembrane region" description="Helical" evidence="1">
    <location>
        <begin position="219"/>
        <end position="239"/>
    </location>
</feature>
<keyword evidence="1" id="KW-0812">Transmembrane</keyword>
<proteinExistence type="predicted"/>
<gene>
    <name evidence="3" type="ORF">GTA08_BOTSDO00089</name>
</gene>
<dbReference type="EMBL" id="WWBZ02000001">
    <property type="protein sequence ID" value="KAF4314612.1"/>
    <property type="molecule type" value="Genomic_DNA"/>
</dbReference>
<feature type="domain" description="DUF6594" evidence="2">
    <location>
        <begin position="2"/>
        <end position="258"/>
    </location>
</feature>
<evidence type="ECO:0000259" key="2">
    <source>
        <dbReference type="Pfam" id="PF20237"/>
    </source>
</evidence>
<dbReference type="Pfam" id="PF20237">
    <property type="entry name" value="DUF6594"/>
    <property type="match status" value="1"/>
</dbReference>
<organism evidence="3 4">
    <name type="scientific">Botryosphaeria dothidea</name>
    <dbReference type="NCBI Taxonomy" id="55169"/>
    <lineage>
        <taxon>Eukaryota</taxon>
        <taxon>Fungi</taxon>
        <taxon>Dikarya</taxon>
        <taxon>Ascomycota</taxon>
        <taxon>Pezizomycotina</taxon>
        <taxon>Dothideomycetes</taxon>
        <taxon>Dothideomycetes incertae sedis</taxon>
        <taxon>Botryosphaeriales</taxon>
        <taxon>Botryosphaeriaceae</taxon>
        <taxon>Botryosphaeria</taxon>
    </lineage>
</organism>
<dbReference type="InterPro" id="IPR046529">
    <property type="entry name" value="DUF6594"/>
</dbReference>
<accession>A0A8H4J7L1</accession>
<keyword evidence="1" id="KW-0472">Membrane</keyword>
<dbReference type="Proteomes" id="UP000572817">
    <property type="component" value="Unassembled WGS sequence"/>
</dbReference>
<feature type="transmembrane region" description="Helical" evidence="1">
    <location>
        <begin position="246"/>
        <end position="262"/>
    </location>
</feature>